<keyword evidence="2" id="KW-1185">Reference proteome</keyword>
<name>A0ACB9FA59_CICIN</name>
<sequence length="91" mass="10490">MRPPHFHGQPPLSHATDALHHNTWDMTPQFAAVDHCLSPPTAAYLPWKIPIQLLHSWSLQIPKYKTSFAELDSHQSCNHKPEMEMNPRTFP</sequence>
<organism evidence="1 2">
    <name type="scientific">Cichorium intybus</name>
    <name type="common">Chicory</name>
    <dbReference type="NCBI Taxonomy" id="13427"/>
    <lineage>
        <taxon>Eukaryota</taxon>
        <taxon>Viridiplantae</taxon>
        <taxon>Streptophyta</taxon>
        <taxon>Embryophyta</taxon>
        <taxon>Tracheophyta</taxon>
        <taxon>Spermatophyta</taxon>
        <taxon>Magnoliopsida</taxon>
        <taxon>eudicotyledons</taxon>
        <taxon>Gunneridae</taxon>
        <taxon>Pentapetalae</taxon>
        <taxon>asterids</taxon>
        <taxon>campanulids</taxon>
        <taxon>Asterales</taxon>
        <taxon>Asteraceae</taxon>
        <taxon>Cichorioideae</taxon>
        <taxon>Cichorieae</taxon>
        <taxon>Cichoriinae</taxon>
        <taxon>Cichorium</taxon>
    </lineage>
</organism>
<comment type="caution">
    <text evidence="1">The sequence shown here is derived from an EMBL/GenBank/DDBJ whole genome shotgun (WGS) entry which is preliminary data.</text>
</comment>
<dbReference type="EMBL" id="CM042011">
    <property type="protein sequence ID" value="KAI3768248.1"/>
    <property type="molecule type" value="Genomic_DNA"/>
</dbReference>
<gene>
    <name evidence="1" type="ORF">L2E82_18776</name>
</gene>
<evidence type="ECO:0000313" key="1">
    <source>
        <dbReference type="EMBL" id="KAI3768248.1"/>
    </source>
</evidence>
<evidence type="ECO:0000313" key="2">
    <source>
        <dbReference type="Proteomes" id="UP001055811"/>
    </source>
</evidence>
<dbReference type="Proteomes" id="UP001055811">
    <property type="component" value="Linkage Group LG03"/>
</dbReference>
<proteinExistence type="predicted"/>
<accession>A0ACB9FA59</accession>
<reference evidence="1 2" key="2">
    <citation type="journal article" date="2022" name="Mol. Ecol. Resour.">
        <title>The genomes of chicory, endive, great burdock and yacon provide insights into Asteraceae paleo-polyploidization history and plant inulin production.</title>
        <authorList>
            <person name="Fan W."/>
            <person name="Wang S."/>
            <person name="Wang H."/>
            <person name="Wang A."/>
            <person name="Jiang F."/>
            <person name="Liu H."/>
            <person name="Zhao H."/>
            <person name="Xu D."/>
            <person name="Zhang Y."/>
        </authorList>
    </citation>
    <scope>NUCLEOTIDE SEQUENCE [LARGE SCALE GENOMIC DNA]</scope>
    <source>
        <strain evidence="2">cv. Punajuju</strain>
        <tissue evidence="1">Leaves</tissue>
    </source>
</reference>
<reference evidence="2" key="1">
    <citation type="journal article" date="2022" name="Mol. Ecol. Resour.">
        <title>The genomes of chicory, endive, great burdock and yacon provide insights into Asteraceae palaeo-polyploidization history and plant inulin production.</title>
        <authorList>
            <person name="Fan W."/>
            <person name="Wang S."/>
            <person name="Wang H."/>
            <person name="Wang A."/>
            <person name="Jiang F."/>
            <person name="Liu H."/>
            <person name="Zhao H."/>
            <person name="Xu D."/>
            <person name="Zhang Y."/>
        </authorList>
    </citation>
    <scope>NUCLEOTIDE SEQUENCE [LARGE SCALE GENOMIC DNA]</scope>
    <source>
        <strain evidence="2">cv. Punajuju</strain>
    </source>
</reference>
<protein>
    <submittedName>
        <fullName evidence="1">Uncharacterized protein</fullName>
    </submittedName>
</protein>